<reference evidence="2 3" key="1">
    <citation type="submission" date="2017-11" db="EMBL/GenBank/DDBJ databases">
        <title>Streptomyces carmine sp. nov., a novel actinomycete isolated from Sophora alopecuroides in Xinjiang, China.</title>
        <authorList>
            <person name="Wang Y."/>
            <person name="Luo X."/>
            <person name="Wan C."/>
            <person name="Zhang L."/>
        </authorList>
    </citation>
    <scope>NUCLEOTIDE SEQUENCE [LARGE SCALE GENOMIC DNA]</scope>
    <source>
        <strain evidence="2 3">TRM SA0054</strain>
    </source>
</reference>
<name>A0A2M8LP28_9ACTN</name>
<sequence length="376" mass="39761">MAQVEEFGAELADFRRRVEELRSARALPGADPLPVLDTALLELRHMAEALWPRYEELAAAERHRGGREEHHEHQLLRALFQRLPVAVVLLDRDGVVRRFNPAATLLFGVRAGYATGRALTGWLAHGSRAVLRSQVAAVARGEGDRSVVVRPLRPPDPGRPDGGELRATLTALRPPREPRAVVLAVFQPAAAATVPAVPAVPHPDLAEATRNAELMDLLDESAAALILADSPKEVPQRAAEVLYGRLADWVVVDVAAPGGGLRRAAVLAPAGRPRDAVARQDPASCPLVVDALRHGGVLRPHLDDPGILGRDAAGAPVLAGARAGSLLCVPLADGAGGPVLGTLTLLRTGGRRAFELAEAAAVERIARHVALALRGL</sequence>
<dbReference type="InterPro" id="IPR000014">
    <property type="entry name" value="PAS"/>
</dbReference>
<feature type="domain" description="PAS" evidence="1">
    <location>
        <begin position="72"/>
        <end position="119"/>
    </location>
</feature>
<keyword evidence="3" id="KW-1185">Reference proteome</keyword>
<dbReference type="InterPro" id="IPR013656">
    <property type="entry name" value="PAS_4"/>
</dbReference>
<dbReference type="EMBL" id="PGGW01000071">
    <property type="protein sequence ID" value="PJE93707.1"/>
    <property type="molecule type" value="Genomic_DNA"/>
</dbReference>
<dbReference type="SMART" id="SM00091">
    <property type="entry name" value="PAS"/>
    <property type="match status" value="1"/>
</dbReference>
<organism evidence="2 3">
    <name type="scientific">Streptomyces carminius</name>
    <dbReference type="NCBI Taxonomy" id="2665496"/>
    <lineage>
        <taxon>Bacteria</taxon>
        <taxon>Bacillati</taxon>
        <taxon>Actinomycetota</taxon>
        <taxon>Actinomycetes</taxon>
        <taxon>Kitasatosporales</taxon>
        <taxon>Streptomycetaceae</taxon>
        <taxon>Streptomyces</taxon>
    </lineage>
</organism>
<protein>
    <submittedName>
        <fullName evidence="2">Diguanylate cyclase</fullName>
    </submittedName>
</protein>
<evidence type="ECO:0000313" key="3">
    <source>
        <dbReference type="Proteomes" id="UP000230407"/>
    </source>
</evidence>
<dbReference type="Pfam" id="PF08448">
    <property type="entry name" value="PAS_4"/>
    <property type="match status" value="1"/>
</dbReference>
<dbReference type="AlphaFoldDB" id="A0A2M8LP28"/>
<gene>
    <name evidence="2" type="ORF">CUT44_31260</name>
</gene>
<dbReference type="CDD" id="cd00130">
    <property type="entry name" value="PAS"/>
    <property type="match status" value="1"/>
</dbReference>
<proteinExistence type="predicted"/>
<dbReference type="Proteomes" id="UP000230407">
    <property type="component" value="Unassembled WGS sequence"/>
</dbReference>
<dbReference type="InterPro" id="IPR035965">
    <property type="entry name" value="PAS-like_dom_sf"/>
</dbReference>
<accession>A0A2M8LP28</accession>
<dbReference type="PROSITE" id="PS50112">
    <property type="entry name" value="PAS"/>
    <property type="match status" value="1"/>
</dbReference>
<evidence type="ECO:0000313" key="2">
    <source>
        <dbReference type="EMBL" id="PJE93707.1"/>
    </source>
</evidence>
<comment type="caution">
    <text evidence="2">The sequence shown here is derived from an EMBL/GenBank/DDBJ whole genome shotgun (WGS) entry which is preliminary data.</text>
</comment>
<dbReference type="RefSeq" id="WP_100205378.1">
    <property type="nucleotide sequence ID" value="NZ_PGGW01000071.1"/>
</dbReference>
<evidence type="ECO:0000259" key="1">
    <source>
        <dbReference type="PROSITE" id="PS50112"/>
    </source>
</evidence>
<dbReference type="NCBIfam" id="TIGR00229">
    <property type="entry name" value="sensory_box"/>
    <property type="match status" value="1"/>
</dbReference>
<dbReference type="Gene3D" id="3.30.450.40">
    <property type="match status" value="1"/>
</dbReference>
<dbReference type="Gene3D" id="3.30.450.20">
    <property type="entry name" value="PAS domain"/>
    <property type="match status" value="1"/>
</dbReference>
<dbReference type="SUPFAM" id="SSF55785">
    <property type="entry name" value="PYP-like sensor domain (PAS domain)"/>
    <property type="match status" value="1"/>
</dbReference>
<dbReference type="InterPro" id="IPR029016">
    <property type="entry name" value="GAF-like_dom_sf"/>
</dbReference>
<dbReference type="InterPro" id="IPR003018">
    <property type="entry name" value="GAF"/>
</dbReference>
<dbReference type="Pfam" id="PF01590">
    <property type="entry name" value="GAF"/>
    <property type="match status" value="1"/>
</dbReference>
<dbReference type="SUPFAM" id="SSF55781">
    <property type="entry name" value="GAF domain-like"/>
    <property type="match status" value="1"/>
</dbReference>